<dbReference type="WBParaSite" id="sdigi.contig477.g8567.t1">
    <property type="protein sequence ID" value="sdigi.contig477.g8567.t1"/>
    <property type="gene ID" value="sdigi.contig477.g8567"/>
</dbReference>
<keyword evidence="1" id="KW-1133">Transmembrane helix</keyword>
<accession>A0A915Q2A7</accession>
<reference evidence="3" key="1">
    <citation type="submission" date="2022-11" db="UniProtKB">
        <authorList>
            <consortium name="WormBaseParasite"/>
        </authorList>
    </citation>
    <scope>IDENTIFICATION</scope>
</reference>
<evidence type="ECO:0000313" key="3">
    <source>
        <dbReference type="WBParaSite" id="sdigi.contig477.g8567.t1"/>
    </source>
</evidence>
<sequence length="96" mass="11066">MHVRVNRRMPVRVHMYVYALMYSSVHVCMCAYIRMRVRMSVYVYNSDSSAIIPCRPLSVATRHEAVIEVWDDGKIIPFEYPAAILSDQCTGTAPLR</sequence>
<keyword evidence="1" id="KW-0812">Transmembrane</keyword>
<dbReference type="Proteomes" id="UP000887581">
    <property type="component" value="Unplaced"/>
</dbReference>
<keyword evidence="1" id="KW-0472">Membrane</keyword>
<protein>
    <submittedName>
        <fullName evidence="3">Uncharacterized protein</fullName>
    </submittedName>
</protein>
<evidence type="ECO:0000313" key="2">
    <source>
        <dbReference type="Proteomes" id="UP000887581"/>
    </source>
</evidence>
<name>A0A915Q2A7_9BILA</name>
<organism evidence="2 3">
    <name type="scientific">Setaria digitata</name>
    <dbReference type="NCBI Taxonomy" id="48799"/>
    <lineage>
        <taxon>Eukaryota</taxon>
        <taxon>Metazoa</taxon>
        <taxon>Ecdysozoa</taxon>
        <taxon>Nematoda</taxon>
        <taxon>Chromadorea</taxon>
        <taxon>Rhabditida</taxon>
        <taxon>Spirurina</taxon>
        <taxon>Spiruromorpha</taxon>
        <taxon>Filarioidea</taxon>
        <taxon>Setariidae</taxon>
        <taxon>Setaria</taxon>
    </lineage>
</organism>
<proteinExistence type="predicted"/>
<evidence type="ECO:0000256" key="1">
    <source>
        <dbReference type="SAM" id="Phobius"/>
    </source>
</evidence>
<dbReference type="AlphaFoldDB" id="A0A915Q2A7"/>
<keyword evidence="2" id="KW-1185">Reference proteome</keyword>
<feature type="transmembrane region" description="Helical" evidence="1">
    <location>
        <begin position="15"/>
        <end position="33"/>
    </location>
</feature>